<proteinExistence type="predicted"/>
<accession>A0A075FF05</accession>
<evidence type="ECO:0008006" key="2">
    <source>
        <dbReference type="Google" id="ProtNLM"/>
    </source>
</evidence>
<dbReference type="EMBL" id="KF992564">
    <property type="protein sequence ID" value="AIE88489.1"/>
    <property type="molecule type" value="Genomic_DNA"/>
</dbReference>
<sequence length="429" mass="48393">MAEAYPGGAHAALASRRSSFRNSLRRLRPTEKPDTSFMRGVWKYEIFPSYVRVTNKQVLQLDAQCQELPPCPSVGQILSFKLPSFSFNTTTYGSRYFTVAFLFFGAEDNEVFLKPFFVMHSDQDIVLSVLNPRSLFIEKGKFTWYIVPIRLVKNPYLYLQILPGQSDIQLTRSCTQSGDKLNTSEPQIFLSGSPVTSQDECLPYLLAQHTPPFLKSYARIHTFPGKVCPANAIRRGKGYVRVSVDTPDLKREGPLNVKVGMTLLDDVIIAFRYNPYPKSHWRWDGESTDIRYFGSPVIIPPNFITELEYNNTYEAPLSSKITAVVVSHSSNPVFYVYPQEWKPGQTLKLTVRNISNNPITIVTGQSMAQAFFIYAGDPSISTIMRRYIQRQGCALTLPGNIVVESSSLPTFERINKTFNGNIVASEGTL</sequence>
<organism evidence="1">
    <name type="scientific">Epstein-Barr virus (strain GD1)</name>
    <name type="common">HHV-4</name>
    <name type="synonym">Human gammaherpesvirus 4</name>
    <dbReference type="NCBI Taxonomy" id="10376"/>
    <lineage>
        <taxon>Viruses</taxon>
        <taxon>Duplodnaviria</taxon>
        <taxon>Heunggongvirae</taxon>
        <taxon>Peploviricota</taxon>
        <taxon>Herviviricetes</taxon>
        <taxon>Herpesvirales</taxon>
        <taxon>Orthoherpesviridae</taxon>
        <taxon>Gammaherpesvirinae</taxon>
        <taxon>Lymphocryptovirus</taxon>
        <taxon>Lymphocryptovirus humangamma4</taxon>
    </lineage>
</organism>
<name>A0A075FF05_EBVG</name>
<gene>
    <name evidence="1" type="primary">LF2</name>
</gene>
<reference evidence="1" key="1">
    <citation type="journal article" date="2014" name="J. Virol.">
        <title>Genomic diversity of epstein-barr virus genomes isolated from primary nasopharyngeal carcinoma biopsy samples.</title>
        <authorList>
            <person name="Kwok H."/>
            <person name="Wu C.W."/>
            <person name="Palser A.L."/>
            <person name="Kellam P."/>
            <person name="Sham P.C."/>
            <person name="Kwong D.L."/>
            <person name="Chiang A.K."/>
        </authorList>
    </citation>
    <scope>NUCLEOTIDE SEQUENCE</scope>
    <source>
        <strain evidence="1">HKNPC2</strain>
    </source>
</reference>
<organismHost>
    <name type="scientific">Homo sapiens</name>
    <name type="common">Human</name>
    <dbReference type="NCBI Taxonomy" id="9606"/>
</organismHost>
<protein>
    <recommendedName>
        <fullName evidence="2">LF2</fullName>
    </recommendedName>
</protein>
<dbReference type="InterPro" id="IPR006882">
    <property type="entry name" value="Herpes_Orf11"/>
</dbReference>
<dbReference type="Pfam" id="PF04797">
    <property type="entry name" value="Herpes_ORF11"/>
    <property type="match status" value="1"/>
</dbReference>
<evidence type="ECO:0000313" key="1">
    <source>
        <dbReference type="EMBL" id="AIE88489.1"/>
    </source>
</evidence>